<feature type="transmembrane region" description="Helical" evidence="6">
    <location>
        <begin position="47"/>
        <end position="65"/>
    </location>
</feature>
<dbReference type="InterPro" id="IPR050833">
    <property type="entry name" value="Poly_Biosynth_Transport"/>
</dbReference>
<organism evidence="7 8">
    <name type="scientific">Nocardioides pini</name>
    <dbReference type="NCBI Taxonomy" id="2975053"/>
    <lineage>
        <taxon>Bacteria</taxon>
        <taxon>Bacillati</taxon>
        <taxon>Actinomycetota</taxon>
        <taxon>Actinomycetes</taxon>
        <taxon>Propionibacteriales</taxon>
        <taxon>Nocardioidaceae</taxon>
        <taxon>Nocardioides</taxon>
    </lineage>
</organism>
<sequence length="418" mass="41966">MATDEASGRRAGVAHVVLAAAAVSGIAGYVVLVLVARYLTPAANAEFLVFWGALFGVFGVLIGIATETTRSVHAAPHTSGTGARVLPQVVLLAACAGVVLGVSGLAWAPEVLGPQWPQLLAALLVGAMLFVSHCFVAGTAAGRGDWSTYALLVGTESVSRLALVVAATLAGALVGGLTWAVSLACGSWLLVSLLPATRLRGTAAVRGDVPGAGLRRRLVAACAASGASALLLVGFPVLLRLTTPDDVFAGAAPVILAVSLSRAPLLIPLNAYQNVLVTRVASHGVGAMRTPTALLAGATVLGAAAAVVLGPPLLRVINAEYVVAGPVFGWLVLAAGLVGLLTLTGAASIALDHHAVYVVGYVVATSVATLLLLLPLALETRVVVALLLGPLAGIGIHLAFGAHRVPAASQPRIREGSP</sequence>
<gene>
    <name evidence="7" type="ORF">NYO98_16195</name>
</gene>
<feature type="transmembrane region" description="Helical" evidence="6">
    <location>
        <begin position="85"/>
        <end position="107"/>
    </location>
</feature>
<keyword evidence="4 6" id="KW-1133">Transmembrane helix</keyword>
<reference evidence="7" key="1">
    <citation type="submission" date="2022-08" db="EMBL/GenBank/DDBJ databases">
        <title>Genome sequencing of Nocardioides sp. STR2.</title>
        <authorList>
            <person name="So Y."/>
        </authorList>
    </citation>
    <scope>NUCLEOTIDE SEQUENCE</scope>
    <source>
        <strain evidence="7">STR2</strain>
    </source>
</reference>
<evidence type="ECO:0000313" key="7">
    <source>
        <dbReference type="EMBL" id="MCY4727830.1"/>
    </source>
</evidence>
<evidence type="ECO:0000256" key="1">
    <source>
        <dbReference type="ARBA" id="ARBA00004651"/>
    </source>
</evidence>
<evidence type="ECO:0000256" key="4">
    <source>
        <dbReference type="ARBA" id="ARBA00022989"/>
    </source>
</evidence>
<keyword evidence="3 6" id="KW-0812">Transmembrane</keyword>
<dbReference type="PANTHER" id="PTHR30250">
    <property type="entry name" value="PST FAMILY PREDICTED COLANIC ACID TRANSPORTER"/>
    <property type="match status" value="1"/>
</dbReference>
<evidence type="ECO:0000256" key="5">
    <source>
        <dbReference type="ARBA" id="ARBA00023136"/>
    </source>
</evidence>
<feature type="transmembrane region" description="Helical" evidence="6">
    <location>
        <begin position="321"/>
        <end position="343"/>
    </location>
</feature>
<feature type="transmembrane region" description="Helical" evidence="6">
    <location>
        <begin position="251"/>
        <end position="272"/>
    </location>
</feature>
<comment type="subcellular location">
    <subcellularLocation>
        <location evidence="1">Cell membrane</location>
        <topology evidence="1">Multi-pass membrane protein</topology>
    </subcellularLocation>
</comment>
<feature type="transmembrane region" description="Helical" evidence="6">
    <location>
        <begin position="292"/>
        <end position="309"/>
    </location>
</feature>
<feature type="transmembrane region" description="Helical" evidence="6">
    <location>
        <begin position="382"/>
        <end position="402"/>
    </location>
</feature>
<dbReference type="PANTHER" id="PTHR30250:SF11">
    <property type="entry name" value="O-ANTIGEN TRANSPORTER-RELATED"/>
    <property type="match status" value="1"/>
</dbReference>
<protein>
    <recommendedName>
        <fullName evidence="9">Membrane protein involved in the export of O-antigen and teichoic acid</fullName>
    </recommendedName>
</protein>
<dbReference type="RefSeq" id="WP_268112765.1">
    <property type="nucleotide sequence ID" value="NZ_JAPPUX010000004.1"/>
</dbReference>
<feature type="transmembrane region" description="Helical" evidence="6">
    <location>
        <begin position="218"/>
        <end position="239"/>
    </location>
</feature>
<feature type="transmembrane region" description="Helical" evidence="6">
    <location>
        <begin position="119"/>
        <end position="141"/>
    </location>
</feature>
<proteinExistence type="predicted"/>
<keyword evidence="2" id="KW-1003">Cell membrane</keyword>
<evidence type="ECO:0000256" key="6">
    <source>
        <dbReference type="SAM" id="Phobius"/>
    </source>
</evidence>
<evidence type="ECO:0000256" key="2">
    <source>
        <dbReference type="ARBA" id="ARBA00022475"/>
    </source>
</evidence>
<feature type="transmembrane region" description="Helical" evidence="6">
    <location>
        <begin position="12"/>
        <end position="35"/>
    </location>
</feature>
<accession>A0ABT4CFU3</accession>
<comment type="caution">
    <text evidence="7">The sequence shown here is derived from an EMBL/GenBank/DDBJ whole genome shotgun (WGS) entry which is preliminary data.</text>
</comment>
<feature type="transmembrane region" description="Helical" evidence="6">
    <location>
        <begin position="161"/>
        <end position="191"/>
    </location>
</feature>
<feature type="transmembrane region" description="Helical" evidence="6">
    <location>
        <begin position="355"/>
        <end position="376"/>
    </location>
</feature>
<evidence type="ECO:0000313" key="8">
    <source>
        <dbReference type="Proteomes" id="UP001074726"/>
    </source>
</evidence>
<name>A0ABT4CFU3_9ACTN</name>
<dbReference type="Proteomes" id="UP001074726">
    <property type="component" value="Unassembled WGS sequence"/>
</dbReference>
<evidence type="ECO:0008006" key="9">
    <source>
        <dbReference type="Google" id="ProtNLM"/>
    </source>
</evidence>
<dbReference type="EMBL" id="JAPPUX010000004">
    <property type="protein sequence ID" value="MCY4727830.1"/>
    <property type="molecule type" value="Genomic_DNA"/>
</dbReference>
<keyword evidence="5 6" id="KW-0472">Membrane</keyword>
<evidence type="ECO:0000256" key="3">
    <source>
        <dbReference type="ARBA" id="ARBA00022692"/>
    </source>
</evidence>
<keyword evidence="8" id="KW-1185">Reference proteome</keyword>